<dbReference type="Proteomes" id="UP001164929">
    <property type="component" value="Chromosome 6"/>
</dbReference>
<name>A0AAD6QNB3_9ROSI</name>
<proteinExistence type="predicted"/>
<keyword evidence="2" id="KW-1185">Reference proteome</keyword>
<organism evidence="1 2">
    <name type="scientific">Populus alba x Populus x berolinensis</name>
    <dbReference type="NCBI Taxonomy" id="444605"/>
    <lineage>
        <taxon>Eukaryota</taxon>
        <taxon>Viridiplantae</taxon>
        <taxon>Streptophyta</taxon>
        <taxon>Embryophyta</taxon>
        <taxon>Tracheophyta</taxon>
        <taxon>Spermatophyta</taxon>
        <taxon>Magnoliopsida</taxon>
        <taxon>eudicotyledons</taxon>
        <taxon>Gunneridae</taxon>
        <taxon>Pentapetalae</taxon>
        <taxon>rosids</taxon>
        <taxon>fabids</taxon>
        <taxon>Malpighiales</taxon>
        <taxon>Salicaceae</taxon>
        <taxon>Saliceae</taxon>
        <taxon>Populus</taxon>
    </lineage>
</organism>
<comment type="caution">
    <text evidence="1">The sequence shown here is derived from an EMBL/GenBank/DDBJ whole genome shotgun (WGS) entry which is preliminary data.</text>
</comment>
<gene>
    <name evidence="1" type="ORF">NC653_016525</name>
</gene>
<protein>
    <submittedName>
        <fullName evidence="1">Uncharacterized protein</fullName>
    </submittedName>
</protein>
<accession>A0AAD6QNB3</accession>
<evidence type="ECO:0000313" key="1">
    <source>
        <dbReference type="EMBL" id="KAJ6993418.1"/>
    </source>
</evidence>
<dbReference type="AlphaFoldDB" id="A0AAD6QNB3"/>
<sequence>MHLKTHNILLQKDPVVFHDLAQYIAVNIAWWCRAP</sequence>
<evidence type="ECO:0000313" key="2">
    <source>
        <dbReference type="Proteomes" id="UP001164929"/>
    </source>
</evidence>
<dbReference type="EMBL" id="JAQIZT010000006">
    <property type="protein sequence ID" value="KAJ6993418.1"/>
    <property type="molecule type" value="Genomic_DNA"/>
</dbReference>
<reference evidence="1" key="1">
    <citation type="journal article" date="2023" name="Mol. Ecol. Resour.">
        <title>Chromosome-level genome assembly of a triploid poplar Populus alba 'Berolinensis'.</title>
        <authorList>
            <person name="Chen S."/>
            <person name="Yu Y."/>
            <person name="Wang X."/>
            <person name="Wang S."/>
            <person name="Zhang T."/>
            <person name="Zhou Y."/>
            <person name="He R."/>
            <person name="Meng N."/>
            <person name="Wang Y."/>
            <person name="Liu W."/>
            <person name="Liu Z."/>
            <person name="Liu J."/>
            <person name="Guo Q."/>
            <person name="Huang H."/>
            <person name="Sederoff R.R."/>
            <person name="Wang G."/>
            <person name="Qu G."/>
            <person name="Chen S."/>
        </authorList>
    </citation>
    <scope>NUCLEOTIDE SEQUENCE</scope>
    <source>
        <strain evidence="1">SC-2020</strain>
    </source>
</reference>